<dbReference type="Proteomes" id="UP000663463">
    <property type="component" value="Segment"/>
</dbReference>
<sequence length="43" mass="4642">MVTRNGRPFEEHYECPTGGASLSRAVAAVPAACLWFLVGAIRH</sequence>
<feature type="transmembrane region" description="Helical" evidence="1">
    <location>
        <begin position="20"/>
        <end position="41"/>
    </location>
</feature>
<protein>
    <submittedName>
        <fullName evidence="2">Putative membrane protein</fullName>
    </submittedName>
</protein>
<organism evidence="2 3">
    <name type="scientific">Burkholderia phage Mana</name>
    <dbReference type="NCBI Taxonomy" id="2767578"/>
    <lineage>
        <taxon>Viruses</taxon>
        <taxon>Duplodnaviria</taxon>
        <taxon>Heunggongvirae</taxon>
        <taxon>Uroviricota</taxon>
        <taxon>Caudoviricetes</taxon>
        <taxon>Peduoviridae</taxon>
        <taxon>Aptresvirus</taxon>
        <taxon>Aptresvirus mana</taxon>
    </lineage>
</organism>
<keyword evidence="1" id="KW-1133">Transmembrane helix</keyword>
<reference evidence="2" key="1">
    <citation type="submission" date="2020-07" db="EMBL/GenBank/DDBJ databases">
        <title>Complete genome sequence of Burkholderia gladioli phage Mana.</title>
        <authorList>
            <person name="Godoy B.A."/>
            <person name="Yao G.W."/>
            <person name="Guadalupe Vizoso-Pinto M."/>
            <person name="Gonzalez C."/>
            <person name="Gill J."/>
            <person name="Liu M."/>
        </authorList>
    </citation>
    <scope>NUCLEOTIDE SEQUENCE</scope>
</reference>
<evidence type="ECO:0000256" key="1">
    <source>
        <dbReference type="SAM" id="Phobius"/>
    </source>
</evidence>
<name>A0A873WVC6_9CAUD</name>
<evidence type="ECO:0000313" key="3">
    <source>
        <dbReference type="Proteomes" id="UP000663463"/>
    </source>
</evidence>
<evidence type="ECO:0000313" key="2">
    <source>
        <dbReference type="EMBL" id="QPB09454.1"/>
    </source>
</evidence>
<accession>A0A873WVC6</accession>
<proteinExistence type="predicted"/>
<keyword evidence="3" id="KW-1185">Reference proteome</keyword>
<gene>
    <name evidence="2" type="ORF">CPT_Mana_059</name>
</gene>
<keyword evidence="1" id="KW-0812">Transmembrane</keyword>
<dbReference type="EMBL" id="MT701591">
    <property type="protein sequence ID" value="QPB09454.1"/>
    <property type="molecule type" value="Genomic_DNA"/>
</dbReference>
<keyword evidence="1" id="KW-0472">Membrane</keyword>